<reference evidence="2 3" key="1">
    <citation type="submission" date="2020-12" db="EMBL/GenBank/DDBJ databases">
        <title>Geomonas sp. Red259, isolated from paddy soil.</title>
        <authorList>
            <person name="Xu Z."/>
            <person name="Zhang Z."/>
            <person name="Masuda Y."/>
            <person name="Itoh H."/>
            <person name="Senoo K."/>
        </authorList>
    </citation>
    <scope>NUCLEOTIDE SEQUENCE [LARGE SCALE GENOMIC DNA]</scope>
    <source>
        <strain evidence="2 3">Red259</strain>
    </source>
</reference>
<dbReference type="Gene3D" id="3.30.460.10">
    <property type="entry name" value="Beta Polymerase, domain 2"/>
    <property type="match status" value="1"/>
</dbReference>
<organism evidence="2 3">
    <name type="scientific">Geomonas propionica</name>
    <dbReference type="NCBI Taxonomy" id="2798582"/>
    <lineage>
        <taxon>Bacteria</taxon>
        <taxon>Pseudomonadati</taxon>
        <taxon>Thermodesulfobacteriota</taxon>
        <taxon>Desulfuromonadia</taxon>
        <taxon>Geobacterales</taxon>
        <taxon>Geobacteraceae</taxon>
        <taxon>Geomonas</taxon>
    </lineage>
</organism>
<proteinExistence type="predicted"/>
<dbReference type="SUPFAM" id="SSF81301">
    <property type="entry name" value="Nucleotidyltransferase"/>
    <property type="match status" value="1"/>
</dbReference>
<sequence>MLELRPAWLATVQELLAAHVPDADVFAYGSRVQGTAHDGSDLDLVLCNPQDLELPFTNLPLLKQAFSDSNLPILVDILDWARLPESFRKEILRGGTVQVQSRRDLERK</sequence>
<feature type="domain" description="Polymerase beta nucleotidyltransferase" evidence="1">
    <location>
        <begin position="25"/>
        <end position="97"/>
    </location>
</feature>
<evidence type="ECO:0000313" key="3">
    <source>
        <dbReference type="Proteomes" id="UP000641025"/>
    </source>
</evidence>
<keyword evidence="3" id="KW-1185">Reference proteome</keyword>
<accession>A0ABS0YW27</accession>
<gene>
    <name evidence="2" type="ORF">JFN90_18725</name>
</gene>
<name>A0ABS0YW27_9BACT</name>
<dbReference type="RefSeq" id="WP_199396641.1">
    <property type="nucleotide sequence ID" value="NZ_JAEMHK010000016.1"/>
</dbReference>
<dbReference type="Pfam" id="PF18765">
    <property type="entry name" value="Polbeta"/>
    <property type="match status" value="1"/>
</dbReference>
<evidence type="ECO:0000259" key="1">
    <source>
        <dbReference type="Pfam" id="PF18765"/>
    </source>
</evidence>
<protein>
    <submittedName>
        <fullName evidence="2">Nucleotidyltransferase domain-containing protein</fullName>
    </submittedName>
</protein>
<dbReference type="InterPro" id="IPR041633">
    <property type="entry name" value="Polbeta"/>
</dbReference>
<dbReference type="InterPro" id="IPR043519">
    <property type="entry name" value="NT_sf"/>
</dbReference>
<dbReference type="Proteomes" id="UP000641025">
    <property type="component" value="Unassembled WGS sequence"/>
</dbReference>
<dbReference type="EMBL" id="JAEMHK010000016">
    <property type="protein sequence ID" value="MBJ6802166.1"/>
    <property type="molecule type" value="Genomic_DNA"/>
</dbReference>
<evidence type="ECO:0000313" key="2">
    <source>
        <dbReference type="EMBL" id="MBJ6802166.1"/>
    </source>
</evidence>
<comment type="caution">
    <text evidence="2">The sequence shown here is derived from an EMBL/GenBank/DDBJ whole genome shotgun (WGS) entry which is preliminary data.</text>
</comment>